<dbReference type="RefSeq" id="WP_005053034.1">
    <property type="nucleotide sequence ID" value="NZ_KB849759.1"/>
</dbReference>
<dbReference type="PATRIC" id="fig|1217649.3.peg.1055"/>
<accession>N9E5H9</accession>
<dbReference type="OrthoDB" id="6710557at2"/>
<sequence length="165" mass="19020">MKFVLVLSLLVSLIGCTTIQKNQSDDSSDTLGTLDQFLIKYKLVDSNLNFYKLKDYLTDPLYYKEINNFYYDLPKDISTGHSFDSVDFSRNHFYVRHSIDTEIYKGPISMSNRPLLKKILLEQECKGLFGSSKAIKKNGGIGITQTYYFVKENYRVVVDMNTSEC</sequence>
<protein>
    <recommendedName>
        <fullName evidence="3">Lipoprotein</fullName>
    </recommendedName>
</protein>
<comment type="caution">
    <text evidence="1">The sequence shown here is derived from an EMBL/GenBank/DDBJ whole genome shotgun (WGS) entry which is preliminary data.</text>
</comment>
<dbReference type="AlphaFoldDB" id="N9E5H9"/>
<reference evidence="1 2" key="1">
    <citation type="submission" date="2013-02" db="EMBL/GenBank/DDBJ databases">
        <title>The Genome Sequence of Acinetobacter beijerinckii ANC 3835.</title>
        <authorList>
            <consortium name="The Broad Institute Genome Sequencing Platform"/>
            <consortium name="The Broad Institute Genome Sequencing Center for Infectious Disease"/>
            <person name="Cerqueira G."/>
            <person name="Feldgarden M."/>
            <person name="Courvalin P."/>
            <person name="Perichon B."/>
            <person name="Grillot-Courvalin C."/>
            <person name="Clermont D."/>
            <person name="Rocha E."/>
            <person name="Yoon E.-J."/>
            <person name="Nemec A."/>
            <person name="Walker B."/>
            <person name="Young S.K."/>
            <person name="Zeng Q."/>
            <person name="Gargeya S."/>
            <person name="Fitzgerald M."/>
            <person name="Haas B."/>
            <person name="Abouelleil A."/>
            <person name="Alvarado L."/>
            <person name="Arachchi H.M."/>
            <person name="Berlin A.M."/>
            <person name="Chapman S.B."/>
            <person name="Dewar J."/>
            <person name="Goldberg J."/>
            <person name="Griggs A."/>
            <person name="Gujja S."/>
            <person name="Hansen M."/>
            <person name="Howarth C."/>
            <person name="Imamovic A."/>
            <person name="Larimer J."/>
            <person name="McCowan C."/>
            <person name="Murphy C."/>
            <person name="Neiman D."/>
            <person name="Pearson M."/>
            <person name="Priest M."/>
            <person name="Roberts A."/>
            <person name="Saif S."/>
            <person name="Shea T."/>
            <person name="Sisk P."/>
            <person name="Sykes S."/>
            <person name="Wortman J."/>
            <person name="Nusbaum C."/>
            <person name="Birren B."/>
        </authorList>
    </citation>
    <scope>NUCLEOTIDE SEQUENCE [LARGE SCALE GENOMIC DNA]</scope>
    <source>
        <strain evidence="1 2">ANC 3835</strain>
    </source>
</reference>
<dbReference type="PROSITE" id="PS51257">
    <property type="entry name" value="PROKAR_LIPOPROTEIN"/>
    <property type="match status" value="1"/>
</dbReference>
<dbReference type="HOGENOM" id="CLU_1607326_0_0_6"/>
<organism evidence="1 2">
    <name type="scientific">Acinetobacter beijerinckii ANC 3835</name>
    <dbReference type="NCBI Taxonomy" id="1217649"/>
    <lineage>
        <taxon>Bacteria</taxon>
        <taxon>Pseudomonadati</taxon>
        <taxon>Pseudomonadota</taxon>
        <taxon>Gammaproteobacteria</taxon>
        <taxon>Moraxellales</taxon>
        <taxon>Moraxellaceae</taxon>
        <taxon>Acinetobacter</taxon>
    </lineage>
</organism>
<evidence type="ECO:0008006" key="3">
    <source>
        <dbReference type="Google" id="ProtNLM"/>
    </source>
</evidence>
<evidence type="ECO:0000313" key="1">
    <source>
        <dbReference type="EMBL" id="ENW05748.1"/>
    </source>
</evidence>
<dbReference type="EMBL" id="APQK01000010">
    <property type="protein sequence ID" value="ENW05748.1"/>
    <property type="molecule type" value="Genomic_DNA"/>
</dbReference>
<name>N9E5H9_9GAMM</name>
<proteinExistence type="predicted"/>
<gene>
    <name evidence="1" type="ORF">F934_01105</name>
</gene>
<evidence type="ECO:0000313" key="2">
    <source>
        <dbReference type="Proteomes" id="UP000018417"/>
    </source>
</evidence>
<dbReference type="Proteomes" id="UP000018417">
    <property type="component" value="Unassembled WGS sequence"/>
</dbReference>